<dbReference type="eggNOG" id="ENOG5030HG7">
    <property type="taxonomic scope" value="Bacteria"/>
</dbReference>
<dbReference type="Proteomes" id="UP000030111">
    <property type="component" value="Unassembled WGS sequence"/>
</dbReference>
<reference evidence="1 2" key="1">
    <citation type="submission" date="2013-09" db="EMBL/GenBank/DDBJ databases">
        <authorList>
            <person name="Zeng Z."/>
            <person name="Chen C."/>
        </authorList>
    </citation>
    <scope>NUCLEOTIDE SEQUENCE [LARGE SCALE GENOMIC DNA]</scope>
    <source>
        <strain evidence="1 2">WB 4.1-42</strain>
    </source>
</reference>
<organism evidence="1 2">
    <name type="scientific">Flavobacterium subsaxonicum WB 4.1-42 = DSM 21790</name>
    <dbReference type="NCBI Taxonomy" id="1121898"/>
    <lineage>
        <taxon>Bacteria</taxon>
        <taxon>Pseudomonadati</taxon>
        <taxon>Bacteroidota</taxon>
        <taxon>Flavobacteriia</taxon>
        <taxon>Flavobacteriales</taxon>
        <taxon>Flavobacteriaceae</taxon>
        <taxon>Flavobacterium</taxon>
    </lineage>
</organism>
<sequence>MLPLLNNLAFTMKKILTVLLVVGCFNGLMAQVMVSAHYLDLKKSKAHHEALAAKEANNGQLVVFASDKNTLTALQYNRALFYKDSISTPRPDAAYEVMAGYSFNADGNPQVYWANHDYSKITALSFNFATKAVATTAMRLPIQEETVLTTFSENNSYYILTLPKEGEKLHLYIFNDGKYQVKTLDFSAFEFYDPENDVTKLNDLLRDYSFQKVESNAFNALPVAGSKIKLYVSPENMVLTLDHHPAVTQVFTIDTAFAIKERLISQATLKQLGKSNSFYANQKLYQLKFNDDEIVMSAKDLATGRLLRSYTAGKEDTLTFTNSPLLIQTGNKPAAEFKSTKKWLSKAAQGSPAITVYQTPDDLMVVAGGLRNVVSTGDAILAVALTGAVVMNGGYGGDGLGLFDSENVQSVYFESLFDDNFQYRPYQQTSLAIDHIGQFIGGNKNISLETVIPYNGYYILGFYDAKAKKYVLLKFEDDYGY</sequence>
<proteinExistence type="predicted"/>
<keyword evidence="2" id="KW-1185">Reference proteome</keyword>
<dbReference type="EMBL" id="JRLY01000020">
    <property type="protein sequence ID" value="KGO91376.1"/>
    <property type="molecule type" value="Genomic_DNA"/>
</dbReference>
<comment type="caution">
    <text evidence="1">The sequence shown here is derived from an EMBL/GenBank/DDBJ whole genome shotgun (WGS) entry which is preliminary data.</text>
</comment>
<name>A0A0A2MIF4_9FLAO</name>
<evidence type="ECO:0000313" key="2">
    <source>
        <dbReference type="Proteomes" id="UP000030111"/>
    </source>
</evidence>
<gene>
    <name evidence="1" type="ORF">Q766_18325</name>
</gene>
<protein>
    <submittedName>
        <fullName evidence="1">Uncharacterized protein</fullName>
    </submittedName>
</protein>
<dbReference type="STRING" id="1121898.GCA_000422725_02304"/>
<evidence type="ECO:0000313" key="1">
    <source>
        <dbReference type="EMBL" id="KGO91376.1"/>
    </source>
</evidence>
<accession>A0A0A2MIF4</accession>
<dbReference type="AlphaFoldDB" id="A0A0A2MIF4"/>